<dbReference type="Pfam" id="PF18369">
    <property type="entry name" value="PKS_DE"/>
    <property type="match status" value="1"/>
</dbReference>
<evidence type="ECO:0000313" key="14">
    <source>
        <dbReference type="Proteomes" id="UP000431826"/>
    </source>
</evidence>
<dbReference type="InterPro" id="IPR050091">
    <property type="entry name" value="PKS_NRPS_Biosynth_Enz"/>
</dbReference>
<dbReference type="SMART" id="SM00822">
    <property type="entry name" value="PKS_KR"/>
    <property type="match status" value="3"/>
</dbReference>
<feature type="region of interest" description="Disordered" evidence="9">
    <location>
        <begin position="6661"/>
        <end position="6707"/>
    </location>
</feature>
<dbReference type="InterPro" id="IPR013154">
    <property type="entry name" value="ADH-like_N"/>
</dbReference>
<dbReference type="SMART" id="SM00823">
    <property type="entry name" value="PKS_PP"/>
    <property type="match status" value="4"/>
</dbReference>
<dbReference type="RefSeq" id="WP_269777419.1">
    <property type="nucleotide sequence ID" value="NZ_CP114205.1"/>
</dbReference>
<dbReference type="GO" id="GO:0006633">
    <property type="term" value="P:fatty acid biosynthetic process"/>
    <property type="evidence" value="ECO:0007669"/>
    <property type="project" value="InterPro"/>
</dbReference>
<evidence type="ECO:0008006" key="15">
    <source>
        <dbReference type="Google" id="ProtNLM"/>
    </source>
</evidence>
<dbReference type="GeneID" id="96287612"/>
<dbReference type="Pfam" id="PF13602">
    <property type="entry name" value="ADH_zinc_N_2"/>
    <property type="match status" value="1"/>
</dbReference>
<dbReference type="Gene3D" id="3.40.50.11460">
    <property type="match status" value="2"/>
</dbReference>
<dbReference type="SMART" id="SM00825">
    <property type="entry name" value="PKS_KS"/>
    <property type="match status" value="4"/>
</dbReference>
<dbReference type="FunFam" id="3.40.47.10:FF:000019">
    <property type="entry name" value="Polyketide synthase type I"/>
    <property type="match status" value="3"/>
</dbReference>
<evidence type="ECO:0000313" key="13">
    <source>
        <dbReference type="EMBL" id="GFE41884.1"/>
    </source>
</evidence>
<evidence type="ECO:0000259" key="10">
    <source>
        <dbReference type="PROSITE" id="PS50075"/>
    </source>
</evidence>
<reference evidence="13 14" key="1">
    <citation type="submission" date="2019-12" db="EMBL/GenBank/DDBJ databases">
        <title>Whole genome shotgun sequence of Streptomyces tubercidicus NBRC 13090.</title>
        <authorList>
            <person name="Ichikawa N."/>
            <person name="Kimura A."/>
            <person name="Kitahashi Y."/>
            <person name="Komaki H."/>
            <person name="Tamura T."/>
        </authorList>
    </citation>
    <scope>NUCLEOTIDE SEQUENCE [LARGE SCALE GENOMIC DNA]</scope>
    <source>
        <strain evidence="13 14">NBRC 13090</strain>
    </source>
</reference>
<dbReference type="InterPro" id="IPR014031">
    <property type="entry name" value="Ketoacyl_synth_C"/>
</dbReference>
<dbReference type="SMART" id="SM01294">
    <property type="entry name" value="PKS_PP_betabranch"/>
    <property type="match status" value="4"/>
</dbReference>
<feature type="region of interest" description="Disordered" evidence="9">
    <location>
        <begin position="2671"/>
        <end position="2707"/>
    </location>
</feature>
<evidence type="ECO:0000256" key="6">
    <source>
        <dbReference type="ARBA" id="ARBA00023268"/>
    </source>
</evidence>
<feature type="region of interest" description="N-terminal hotdog fold" evidence="8">
    <location>
        <begin position="5452"/>
        <end position="5577"/>
    </location>
</feature>
<dbReference type="CDD" id="cd05195">
    <property type="entry name" value="enoyl_red"/>
    <property type="match status" value="1"/>
</dbReference>
<dbReference type="Gene3D" id="1.10.1200.10">
    <property type="entry name" value="ACP-like"/>
    <property type="match status" value="4"/>
</dbReference>
<feature type="domain" description="Ketosynthase family 3 (KS3)" evidence="11">
    <location>
        <begin position="4529"/>
        <end position="4956"/>
    </location>
</feature>
<dbReference type="GO" id="GO:0016491">
    <property type="term" value="F:oxidoreductase activity"/>
    <property type="evidence" value="ECO:0007669"/>
    <property type="project" value="InterPro"/>
</dbReference>
<dbReference type="InterPro" id="IPR006162">
    <property type="entry name" value="Ppantetheine_attach_site"/>
</dbReference>
<comment type="caution">
    <text evidence="13">The sequence shown here is derived from an EMBL/GenBank/DDBJ whole genome shotgun (WGS) entry which is preliminary data.</text>
</comment>
<evidence type="ECO:0000256" key="7">
    <source>
        <dbReference type="ARBA" id="ARBA00023315"/>
    </source>
</evidence>
<keyword evidence="7" id="KW-0012">Acyltransferase</keyword>
<feature type="region of interest" description="C-terminal hotdog fold" evidence="8">
    <location>
        <begin position="5592"/>
        <end position="5730"/>
    </location>
</feature>
<proteinExistence type="predicted"/>
<organism evidence="13 14">
    <name type="scientific">Streptomyces tubercidicus</name>
    <dbReference type="NCBI Taxonomy" id="47759"/>
    <lineage>
        <taxon>Bacteria</taxon>
        <taxon>Bacillati</taxon>
        <taxon>Actinomycetota</taxon>
        <taxon>Actinomycetes</taxon>
        <taxon>Kitasatosporales</taxon>
        <taxon>Streptomycetaceae</taxon>
        <taxon>Streptomyces</taxon>
    </lineage>
</organism>
<feature type="region of interest" description="C-terminal hotdog fold" evidence="8">
    <location>
        <begin position="2310"/>
        <end position="2446"/>
    </location>
</feature>
<dbReference type="Gene3D" id="3.40.47.10">
    <property type="match status" value="4"/>
</dbReference>
<dbReference type="InterPro" id="IPR020806">
    <property type="entry name" value="PKS_PP-bd"/>
</dbReference>
<dbReference type="InterPro" id="IPR002364">
    <property type="entry name" value="Quin_OxRdtase/zeta-crystal_CS"/>
</dbReference>
<dbReference type="Gene3D" id="3.40.366.10">
    <property type="entry name" value="Malonyl-Coenzyme A Acyl Carrier Protein, domain 2"/>
    <property type="match status" value="4"/>
</dbReference>
<comment type="pathway">
    <text evidence="1">Antibiotic biosynthesis.</text>
</comment>
<evidence type="ECO:0000256" key="3">
    <source>
        <dbReference type="ARBA" id="ARBA00022553"/>
    </source>
</evidence>
<dbReference type="GO" id="GO:0031177">
    <property type="term" value="F:phosphopantetheine binding"/>
    <property type="evidence" value="ECO:0007669"/>
    <property type="project" value="InterPro"/>
</dbReference>
<dbReference type="FunFam" id="3.90.180.10:FF:000032">
    <property type="entry name" value="Probable polyketide synthase pks1"/>
    <property type="match status" value="1"/>
</dbReference>
<dbReference type="InterPro" id="IPR014043">
    <property type="entry name" value="Acyl_transferase_dom"/>
</dbReference>
<dbReference type="InterPro" id="IPR020841">
    <property type="entry name" value="PKS_Beta-ketoAc_synthase_dom"/>
</dbReference>
<dbReference type="Pfam" id="PF02801">
    <property type="entry name" value="Ketoacyl-synt_C"/>
    <property type="match status" value="4"/>
</dbReference>
<dbReference type="InterPro" id="IPR016035">
    <property type="entry name" value="Acyl_Trfase/lysoPLipase"/>
</dbReference>
<dbReference type="SMART" id="SM00826">
    <property type="entry name" value="PKS_DH"/>
    <property type="match status" value="2"/>
</dbReference>
<dbReference type="CDD" id="cd08956">
    <property type="entry name" value="KR_3_FAS_SDR_x"/>
    <property type="match status" value="1"/>
</dbReference>
<dbReference type="InterPro" id="IPR016036">
    <property type="entry name" value="Malonyl_transacylase_ACP-bd"/>
</dbReference>
<dbReference type="SUPFAM" id="SSF47336">
    <property type="entry name" value="ACP-like"/>
    <property type="match status" value="4"/>
</dbReference>
<dbReference type="CDD" id="cd08952">
    <property type="entry name" value="KR_1_SDR_x"/>
    <property type="match status" value="2"/>
</dbReference>
<dbReference type="PROSITE" id="PS00012">
    <property type="entry name" value="PHOSPHOPANTETHEINE"/>
    <property type="match status" value="3"/>
</dbReference>
<keyword evidence="6" id="KW-0511">Multifunctional enzyme</keyword>
<feature type="active site" description="Proton donor; for dehydratase activity" evidence="8">
    <location>
        <position position="5653"/>
    </location>
</feature>
<dbReference type="Pfam" id="PF00550">
    <property type="entry name" value="PP-binding"/>
    <property type="match status" value="4"/>
</dbReference>
<sequence length="6707" mass="700064">MAADGRCKAFAAGADGTGWGEGVGMLLVERLSDARRNGHQVLAVVAGSAVNQDGASNGLTAPNGPSQQRVIRQALASAGLSASDVDAVEAHGTGTSLGDPIEAQALLATYGQDRDGDRPLWLGSVKSNIGHTQAAAGVAGVIKMVLALKHGVLPRTLHVDAPSPHVDWSEGKVRLLTEPVAWPLDDEAPGHVRRAGVSSFGISGTNAHVVLEHAPAPLPAAEVPQVSPERPSVAPLVLSARTEPALRARAARLMAAYADDPEQALTDVGFSLATTRSVRFDHRAVVLADDPASAVHGLAALAEGRRTPGVIRGSRTEGRLALLFTGQGAQRLGMGRELYEAFPVFADAFDAVCVYFDGELALPLRDVVFGDDAERLDRTGFTQPALFALEVALFRLVESFAVRPDYLVGHSIGELVAAHVAGVLSLEDACRLVAARGRLMQALPVGGAMVSLQASESEVLPLLEGQELRVSIAAVNGPQAVVVSGEESAVSEIAARFEEQGRKVKRLRVSHAFHSPLMEPMLDEFRAVAESVAYAEPRIPVVSNVTGALATAEDLTSPDYWVRHVRGAVRFADGIQWLEEHEATRFLEIGPDGTLTAMAQGCLSAPDLHLVPTMRKDRSEAEALLAGLSTAFVHGMDVDWRACFPAARRVALPTYPFQRERFWPTPAPDARPHADWRYRVEWKPLGGQSDGVVGGRWLVVVAAGDVWSEAVVEGLAACGVRVERVECAAGEVDRGLLAERVRGVAGEEPVAGVLVVGCADVVRTAVVVQALGDVGVGGRWWVVTRGAVAVGRSDGGPDPVQAAVWGLGRVAALELPDRWGGLVDLPESVDGRALDRFVGVLADGSEDQVAVRSSGVFGRRLAHAPAPAEDAVGGWRPRGTVLITGGTGALGARVARWVAERGAQHVVLTSRRGPEAPGAYELEAELSALGVQVTVAACDIADRDAVRELLSGCAVDAVVHAAGVVDSVPLEDADEGHFAEVMGAKVAGAVVLDEALRDQALDAFVVFSSIAGVWGSGAQGAYAAGNAFVEGLVEARRARGAVGCAVAWGPWAGGGMAGAEGAEEHLLRRGLRALDPGLAISALESAVAGGEGSVVVADVEWERFAPAFTSARPSPLLGDLPVVRAALDAGAGVGEGSGAGVVRQRLAGLSAAERERALLDLVRTHAATVLGYHTPTDLESGITFRDLGFDSLTAVELRNGMNTETGLRLPATLVFDYPTPVDLARFLGDELFGTTADAASGLPAVASTSDDPVVIVGMSCRLPGGIAGPEDLWRLVAAGEDAISGFPTDRGWDLDALFGHDAEQSGTSRTRSGGFLHDATQFDPAFFGISPREAVAIDPQQRVLLETSWEALERSGVSPASVKGSRTGVFVGASGSGYGAGLQEAPEGLGGHLLTGSSGAVVSGRVSYVLGLEGPAVTVDTACSSSLVALHLAVQALRSGECDLALAGGVTVMANPGAFVEFSLQGGLAADGRCKAFSDAADGTGWGEGVGVLVVERLSDARANGHRVLAVVAGSAVNQDGASNGLTAPNGPSQQRVIRQALAGAGLSSSDVDVVEAHGTGTSLGDPIEAQALLATYGQDRDGDRPLWLGSVKSNIGHTQAAAGVAGVIKMVLALQHGVLPQTLHVDEPSSHVDWSAGDVRLLTEAVAWPEAERLRRAGVSAFGVSGTNAHVVIEQPPVEEGSHAGPMSVAGGVVPWVVSARSREGLRAQAQRLLAHVESRPELGLPEVGFALGTTRSVWEHRAVVLGTDRDALVDGLRALATGDDAASVVSGLAAPEARLALLFTGQGAQRLGMGRELYEAFPVFADAFDAVCAYFDGELALPLRDVVFGDDAERLDRTGFTQPALFALEVALFRLVESFGVRPDYLVGHSIGELGAAHVAGVLSLEDACRLVAARGRLMQALPAGGAMVSIQAAEAEVLPLLEGHELRASVAAVNGPQAVVVAGEESAVAEIAARFEEQGRKVKRLRVSHAFHSPLMEPMLDEFRAVAESVAYAEPRIPVVSNVTGALATAEDLTSPDYWVRHVRGAVRFADGIQWLEEHEVTRFLEIGPDGTLTAMAQDCLDAGTGHVLVPALRGDDRGEVSAVLSAAGRAFVHGVGIDWQAFFSASDSASGSGADTAGAGTATVTIPSRAHPRTPVDLPTYAFQHQRYWLDIPSTTADASSIGLAAVKHPLLGAAVALAGGHEAVLTGRLSCRTQPWLAEHRIAGAIVVPSTAFLELAVRAGDEVGCSDIRELALEAPLVLPEDGAVQLQLRIENPDASGDRPLGVYARPAAASAETPWTRHASGVLAESAQPEVFDFEAWPPAGAEPVDIDDLYDGLAAAGFDYGSAFRGVRAVWQRVDGVYAEVELPESAAAEEFALHPALLDAALHPLGLGLLDGVATEAVLFAWSGATLQAAGATALRIRLARRGHDEVSLQAADYTGQPVIAVESMLMRKTGELRAGRTPSLPASLLRLDWASIAVERTRESDIGEDAAADADVPRLTVVGSDPLGLAETLGTHAADAVEAADSTNVEADATIGTVLVAGVSTADEAHTTLSAFSERLGQESSSARLVFVTRGAIALGDEAPDVEAAALWEELRAVQADYPGRIVLVDVDGDLDSHGVLPSALATDESALAVRGGEVSAARLVRCASSAATAMDLEPGGTVLVTGPFAEQVAAALKSQGDVQTVTYQDQDQDQDQDGDGAGNQDAAAEADAYTDAGQSPHSLQAAIAAAQATGRPLSAVVHTADLHRSRDIDTARRLDELTRGSDGNGAPPVFVVIATGPADTPSCGQLAALAHRRAAAGLPALALLPPPGAGTPGLSALSAEDVAALIGAARATGRNVLLPARVDRAALRGSATPLPTVLSALAQGSGRRIAERATAAPGLARQLAGKGAAERSRVLLALVRTQIAHVLGYAGPDEVASSRSFTDLGFTSLTAVELRNQLREATGLALPATLVFDYPAPVALARYLDGELTGGTDDVADVLSSAPLDNDPVVIVGMSCRYPGGIRTPEELWELVSAGGDGVSAFPADRGWDFGSLYHPDPDHPGTCYTREGGFLHDASHFDPGFFGISPREALSMDPQQRLLLEASWEALERSGIDPAAARGSLTGVFAGVTYQDYIGILGGAQDSFEGYVGTGNSPSVLSGRIAYTLGLEGPAVSVDTACSSSLVALHLAVQSLRQGECDLALAGGVTVMSTPGSLIEFSRQRALAEDGRCKPFSADADGASWAEGVGMVVVERLSDARRNGHPVLAVLRGSALNQDGASNGLTAPNGPSQQRVIRRALTTAGLGPQQVDAVEAHGTGTALGDPIEAQALIAAYGQGRDDDRPLWLGSLKSNIGHSQAAAGVGGVIKMVMALRHHVLPKTLHADEPSPHVDWTAGNVRLLSRAVEWPDGEEPRRAGVSSFGMSGTNAHVIVEEAPREQAPRDTPAPSALPVVPVPLSARTEDALRDQAARLRSHLLARPGECDLTSIGFSLATTRSAFEHRAVLVAADREDLDRALREIAEGAMVSDVPRGVARDGSARPVLVFPGQGSQWAGMARELLDGSSVFADRLAACERALAPFVDWSLTAVLRGDDGAPDLERVDVIQPALWAVMVSLAELWRSYGVEPDAVVGHSQGEIAAACVAGALTLDDGARVVALRSRALTAITGSGGMMSVQLPAETVRERIEPWGERLSVAAVNGPASVVVSGAADALDELFAALTADGVRARKVSVDYGSHSAQVEPVRAQVLDALDGISPAEADIPFFSTVTGQWQDTTGLDPDYWYTNLRQTVRFEDAIRGLLATGHRAFIEVSPHPVLSGGIRDCADALGTDAAVLGTLRRDAGGVGRLLTSLAEAHAQGVVLDWTAVFAGTGAHRVDLPTYAFQRARYWPQARELSAADSEGGQRTDAVEAKFWQSVEQEDLQALTDALDLDGSEPLSAVLPALSSWRRNSREKSTVDSWRYTVRWTPLAERAAALYGTWLLVAPAGEPADGRVVAVRDALTAHGARVRLVELTSEDGSDRERTADRLSESLGGDHLTGVLSLLPLDEHAHPAHPAVPIGLSGTLSLLQALGDLGIEAPLWCGTRGAVAIGRSESVTHAHQALVWGMGRVAALEHSDRWGGLIDLPETLDKRAADRLCALLAGPDGEDQVALRGSGTYGRRLVRAPLAGAPAQRTWRPRGTVLVTGGTGAVGSNIARWLAREGAEHLLLTSRRGSDAPGATELEAELTALGSRVTLAACDVADRDALRDLLASVPEQYPLDAVMHVAGSLDDGVIDSLDAGRMDTVLRTKVTAALNLHELTRELDLSAFVLFSSTSGTISGSGLGNYAPGNAFLDALADRRRADGLPATAIAWGHWSGDGMGEGAVGDRLRRYGVYDMQPELACGALQQALDHDEAYVSVTDLGWDKFTPAFTASRPSALLRDLPDAQRVLETAQESDDTGSDAAKLLQHLAGLSESERAGTVLDVVRSYVATVLGYAGPSAVDPERAFSDLGFDSLSAVELRNGMNGITGLRLPATLVFDYPTCAVLADFLLAELSDTAVHDGSATAPAVVTAGQVEHDEPVAIVAMSCRFPGGVGSPEELWELLVEGGDGVVPFPVDRGWDVEGLYDPEPGRPGKVSTREGGFLPGVDEFDPGFFGISPREAVAMDPQQRLLLEASWEAFERAGIVPGSLRGSRTGVFAGTNGQDYTGLLVASGEEDLGGYIGTGNAASVVSGRLSYTFGLEGPAVTVDTACSASLVALHLAVQSLRAGECDVALAGGVTVMSTPGLFVDFSRQRGLAADGRCKAFSDAADGAGFSEGVGVLVVERLSDARANGHRVLAVVRGSAVNQDGASNGLTAPNGPSQQRVIRQALAGAGLSASEVDAVEAHGTGTSLGDPIEAQALLATYGQGRDGDRPLWLGSVKSNIGHTQAAAGVAGVIKMVLALQHGVLPRTLYADEPSSHVDWSAGDVRLLTESVQWPESGRPRRAGVSSFGISGTNAHTILEEAPSEDDAPSEDATPVEDIDPADDVRAAAEASPASWVITGRTRSALRAQAARLLAHVEASPALRTADVGLSLATTRSVMEHRAVVLGTGRDELLRGLAAIAADETAPNAVTGTAKADGRLALMFTGQGAQRLGMGRELYDAFPVFADAFDSVCAHFDSELASPLRGVVFGNEAEGYADEDAEALNQTGFTQPALFAVEVALFRLVESFGVRPDYLVGHSIGELVAAYVAGVLSLEDACRLVAARGRLMQALPAGGAMVALQATEDEVLPLLEGQEQRVSIAAVNGPKSIVIAGEESAVAEVAGRFESEGRKVKRLQVSHAFHSPLMEPMLDDFRTVAESVTYVEPRIPVVSNVTGELATPQELTSPDYWVRHVREAVRFADGIRWLVEHEVTRFLEIGPDGTLTAMAQGCLDGDTDADHLLVPALRKDRPEAAGLLTALAQVFAAGTPLTWEAAFAGGDARRVGLPTYAFQRHRYWPRPPVMPTGDISSAGLGSADHPLLGAAVEVAGSDAFLFTGRLSLHTHPWLADHAVTGTILFPGTGFLELAVRAADEVGCDRIDEFTIAAPLVLPERGAVQLQLAVEPPDESGRRTLNLYSRPEDEFAEQPWVLNASGVVSTGAAADQGEPYDFTVWPPRDAETTSVDDFYGRFAEAGFAYGPVFRGLKSVWQRGDEIFAEVGLPEEHEGSAGAFGLHPALLDSALHAMMFVSMEDVGRGRLPFSWNGVSLRAAGATALRVRLVQSGPEAVSLELADSAGGAVASIESLTLRQVSGEQVSGGAAYHDALFQVDWNTAPMPTAQSDERWAVVGDLALAVALDGTGVQVEATDSLSEISDEVPPVVLVSSTRTADPSDAAAGAHTAAHDTLALLQKWLADDRFATSRLVILTHGAVSTSDADHPDPAQAALWGLVRAAGVENPGRFTLIDLDGTAASAAAVPGALASGEPEAAVRAGALHVPRLARVASTDALRRPDNAGGEGDAWRLDIADKGTLDNLFLAECPEAEAELGAGQVRIGVRAGGVNFRDVLNALGMYPGEAGALGSEGAGVVLEVGPGVQDLQPGDRVMGMFFGAFGPLAVADRRLLARIPEGWSFAQAASVPVVFLTAYYALVELGELQAGESVLVHSAAGGVGMAAVQLARHLGAEVFGTASPGKWETLRSSGLDGAHIASSRDLDFERSFLAETGGRGVDVVLDSLAREFVDASLRLLPRGGRFLEMGKTDIRDPAQVAAAHAEVRYRAFDLWEAGPERIGEMLTALLDLFEQGVLEPLPVTAWDVRRAPEAFRYLSQARHIGKVVLTVPAPLDPQGTALVTGGTGGLGALVARHLVTEHGVRHLLLASRRGAQAPGVDALRDELAALGAEVTVAACDSADRESLRALLDSVPKQHPLTAVVHTAGVLDDGVLSSLTPERLDKVLAPKVDALSNLHELTRHEDLAAFVVFSSVAGTFGSAGQANYAAGNAFVDALACRRGGLGLPAQSLAWGAWAPGVGMTGELSEADLQRMARGGMLPLTPEQGLGLLDTTRDLARPLLLPMNLDTAPLRAHPEAVPPLLRGLVRAPARRGAATSAAAKGTEAPRDLAERLAALPSADREQYLLDLVCNQVALVLGHGSAEDIEPDQAFKELGFDSLTAVELRNHLNAATQLRLPATLVFDYPTPLVLVRHVLAEIDLPETSGAQPILGELTRLEAALAGATVGDEERAEITDRLRALTAQWQGGGKPEQDADPYTETDEDDGELASASTAGELFDLIDKELGTS</sequence>
<dbReference type="InterPro" id="IPR042104">
    <property type="entry name" value="PKS_dehydratase_sf"/>
</dbReference>
<feature type="compositionally biased region" description="Acidic residues" evidence="9">
    <location>
        <begin position="6673"/>
        <end position="6686"/>
    </location>
</feature>
<feature type="domain" description="Carrier" evidence="10">
    <location>
        <begin position="1156"/>
        <end position="1231"/>
    </location>
</feature>
<dbReference type="FunFam" id="3.40.366.10:FF:000002">
    <property type="entry name" value="Probable polyketide synthase 2"/>
    <property type="match status" value="4"/>
</dbReference>
<dbReference type="Pfam" id="PF08659">
    <property type="entry name" value="KR"/>
    <property type="match status" value="3"/>
</dbReference>
<dbReference type="Gene3D" id="3.10.129.110">
    <property type="entry name" value="Polyketide synthase dehydratase"/>
    <property type="match status" value="2"/>
</dbReference>
<dbReference type="SUPFAM" id="SSF51735">
    <property type="entry name" value="NAD(P)-binding Rossmann-fold domains"/>
    <property type="match status" value="8"/>
</dbReference>
<dbReference type="GO" id="GO:0004312">
    <property type="term" value="F:fatty acid synthase activity"/>
    <property type="evidence" value="ECO:0007669"/>
    <property type="project" value="TreeGrafter"/>
</dbReference>
<accession>A0A640V2Q7</accession>
<dbReference type="SUPFAM" id="SSF55048">
    <property type="entry name" value="Probable ACP-binding domain of malonyl-CoA ACP transacylase"/>
    <property type="match status" value="4"/>
</dbReference>
<dbReference type="Gene3D" id="6.10.140.1830">
    <property type="match status" value="1"/>
</dbReference>
<dbReference type="FunFam" id="3.40.50.720:FF:000209">
    <property type="entry name" value="Polyketide synthase Pks12"/>
    <property type="match status" value="1"/>
</dbReference>
<dbReference type="SUPFAM" id="SSF52151">
    <property type="entry name" value="FabD/lysophospholipase-like"/>
    <property type="match status" value="4"/>
</dbReference>
<dbReference type="SMART" id="SM00827">
    <property type="entry name" value="PKS_AT"/>
    <property type="match status" value="4"/>
</dbReference>
<dbReference type="InterPro" id="IPR018201">
    <property type="entry name" value="Ketoacyl_synth_AS"/>
</dbReference>
<feature type="active site" description="Proton acceptor; for dehydratase activity" evidence="8">
    <location>
        <position position="2205"/>
    </location>
</feature>
<feature type="active site" description="Proton donor; for dehydratase activity" evidence="8">
    <location>
        <position position="2369"/>
    </location>
</feature>
<feature type="domain" description="Ketosynthase family 3 (KS3)" evidence="11">
    <location>
        <begin position="1250"/>
        <end position="1676"/>
    </location>
</feature>
<dbReference type="Pfam" id="PF21089">
    <property type="entry name" value="PKS_DH_N"/>
    <property type="match status" value="2"/>
</dbReference>
<evidence type="ECO:0000256" key="9">
    <source>
        <dbReference type="SAM" id="MobiDB-lite"/>
    </source>
</evidence>
<dbReference type="InterPro" id="IPR036736">
    <property type="entry name" value="ACP-like_sf"/>
</dbReference>
<dbReference type="InterPro" id="IPR013968">
    <property type="entry name" value="PKS_KR"/>
</dbReference>
<dbReference type="PANTHER" id="PTHR43775:SF51">
    <property type="entry name" value="INACTIVE PHENOLPHTHIOCEROL SYNTHESIS POLYKETIDE SYNTHASE TYPE I PKS1-RELATED"/>
    <property type="match status" value="1"/>
</dbReference>
<evidence type="ECO:0000259" key="12">
    <source>
        <dbReference type="PROSITE" id="PS52019"/>
    </source>
</evidence>
<feature type="domain" description="Ketosynthase family 3 (KS3)" evidence="11">
    <location>
        <begin position="2978"/>
        <end position="3404"/>
    </location>
</feature>
<dbReference type="PROSITE" id="PS50075">
    <property type="entry name" value="CARRIER"/>
    <property type="match status" value="4"/>
</dbReference>
<dbReference type="InterPro" id="IPR049551">
    <property type="entry name" value="PKS_DH_C"/>
</dbReference>
<dbReference type="Proteomes" id="UP000431826">
    <property type="component" value="Unassembled WGS sequence"/>
</dbReference>
<evidence type="ECO:0000256" key="1">
    <source>
        <dbReference type="ARBA" id="ARBA00004792"/>
    </source>
</evidence>
<feature type="region of interest" description="N-terminal hotdog fold" evidence="8">
    <location>
        <begin position="2173"/>
        <end position="2298"/>
    </location>
</feature>
<dbReference type="InterPro" id="IPR011032">
    <property type="entry name" value="GroES-like_sf"/>
</dbReference>
<dbReference type="InterPro" id="IPR036291">
    <property type="entry name" value="NAD(P)-bd_dom_sf"/>
</dbReference>
<keyword evidence="4" id="KW-0808">Transferase</keyword>
<dbReference type="GO" id="GO:0008270">
    <property type="term" value="F:zinc ion binding"/>
    <property type="evidence" value="ECO:0007669"/>
    <property type="project" value="InterPro"/>
</dbReference>
<dbReference type="Pfam" id="PF08240">
    <property type="entry name" value="ADH_N"/>
    <property type="match status" value="1"/>
</dbReference>
<dbReference type="CDD" id="cd00833">
    <property type="entry name" value="PKS"/>
    <property type="match status" value="4"/>
</dbReference>
<feature type="domain" description="Carrier" evidence="10">
    <location>
        <begin position="2885"/>
        <end position="2960"/>
    </location>
</feature>
<dbReference type="Gene3D" id="3.40.50.720">
    <property type="entry name" value="NAD(P)-binding Rossmann-like Domain"/>
    <property type="match status" value="3"/>
</dbReference>
<feature type="domain" description="PKS/mFAS DH" evidence="12">
    <location>
        <begin position="5452"/>
        <end position="5730"/>
    </location>
</feature>
<feature type="compositionally biased region" description="Low complexity" evidence="9">
    <location>
        <begin position="2690"/>
        <end position="2707"/>
    </location>
</feature>
<dbReference type="InterPro" id="IPR055123">
    <property type="entry name" value="SpnB-like_Rossmann"/>
</dbReference>
<gene>
    <name evidence="13" type="ORF">Stube_65570</name>
</gene>
<dbReference type="NCBIfam" id="NF045894">
    <property type="entry name" value="PKS_plus_SDR"/>
    <property type="match status" value="1"/>
</dbReference>
<dbReference type="PROSITE" id="PS52019">
    <property type="entry name" value="PKS_MFAS_DH"/>
    <property type="match status" value="2"/>
</dbReference>
<dbReference type="Gene3D" id="3.30.70.3290">
    <property type="match status" value="4"/>
</dbReference>
<dbReference type="InterPro" id="IPR049900">
    <property type="entry name" value="PKS_mFAS_DH"/>
</dbReference>
<dbReference type="PROSITE" id="PS01162">
    <property type="entry name" value="QOR_ZETA_CRYSTAL"/>
    <property type="match status" value="1"/>
</dbReference>
<dbReference type="PROSITE" id="PS52004">
    <property type="entry name" value="KS3_2"/>
    <property type="match status" value="4"/>
</dbReference>
<keyword evidence="3" id="KW-0597">Phosphoprotein</keyword>
<dbReference type="InterPro" id="IPR014030">
    <property type="entry name" value="Ketoacyl_synth_N"/>
</dbReference>
<dbReference type="InterPro" id="IPR009081">
    <property type="entry name" value="PP-bd_ACP"/>
</dbReference>
<name>A0A640V2Q7_9ACTN</name>
<keyword evidence="5" id="KW-0045">Antibiotic biosynthesis</keyword>
<dbReference type="InterPro" id="IPR041618">
    <property type="entry name" value="PKS_DE"/>
</dbReference>
<dbReference type="FunFam" id="1.10.1200.10:FF:000007">
    <property type="entry name" value="Probable polyketide synthase pks17"/>
    <property type="match status" value="4"/>
</dbReference>
<dbReference type="InterPro" id="IPR032821">
    <property type="entry name" value="PKS_assoc"/>
</dbReference>
<feature type="domain" description="Carrier" evidence="10">
    <location>
        <begin position="6543"/>
        <end position="6618"/>
    </location>
</feature>
<evidence type="ECO:0000259" key="11">
    <source>
        <dbReference type="PROSITE" id="PS52004"/>
    </source>
</evidence>
<dbReference type="SUPFAM" id="SSF53901">
    <property type="entry name" value="Thiolase-like"/>
    <property type="match status" value="4"/>
</dbReference>
<keyword evidence="14" id="KW-1185">Reference proteome</keyword>
<feature type="domain" description="PKS/mFAS DH" evidence="12">
    <location>
        <begin position="2173"/>
        <end position="2446"/>
    </location>
</feature>
<dbReference type="Pfam" id="PF00109">
    <property type="entry name" value="ketoacyl-synt"/>
    <property type="match status" value="4"/>
</dbReference>
<feature type="domain" description="Carrier" evidence="10">
    <location>
        <begin position="4430"/>
        <end position="4505"/>
    </location>
</feature>
<dbReference type="InterPro" id="IPR049552">
    <property type="entry name" value="PKS_DH_N"/>
</dbReference>
<dbReference type="InterPro" id="IPR001227">
    <property type="entry name" value="Ac_transferase_dom_sf"/>
</dbReference>
<dbReference type="InterPro" id="IPR016039">
    <property type="entry name" value="Thiolase-like"/>
</dbReference>
<evidence type="ECO:0000256" key="2">
    <source>
        <dbReference type="ARBA" id="ARBA00022450"/>
    </source>
</evidence>
<dbReference type="SMART" id="SM00829">
    <property type="entry name" value="PKS_ER"/>
    <property type="match status" value="1"/>
</dbReference>
<evidence type="ECO:0000256" key="8">
    <source>
        <dbReference type="PROSITE-ProRule" id="PRU01363"/>
    </source>
</evidence>
<dbReference type="Gene3D" id="3.90.180.10">
    <property type="entry name" value="Medium-chain alcohol dehydrogenases, catalytic domain"/>
    <property type="match status" value="1"/>
</dbReference>
<dbReference type="InterPro" id="IPR020843">
    <property type="entry name" value="ER"/>
</dbReference>
<dbReference type="PANTHER" id="PTHR43775">
    <property type="entry name" value="FATTY ACID SYNTHASE"/>
    <property type="match status" value="1"/>
</dbReference>
<dbReference type="SUPFAM" id="SSF50129">
    <property type="entry name" value="GroES-like"/>
    <property type="match status" value="1"/>
</dbReference>
<evidence type="ECO:0000256" key="4">
    <source>
        <dbReference type="ARBA" id="ARBA00022679"/>
    </source>
</evidence>
<dbReference type="Pfam" id="PF14765">
    <property type="entry name" value="PS-DH"/>
    <property type="match status" value="2"/>
</dbReference>
<dbReference type="GO" id="GO:0004315">
    <property type="term" value="F:3-oxoacyl-[acyl-carrier-protein] synthase activity"/>
    <property type="evidence" value="ECO:0007669"/>
    <property type="project" value="InterPro"/>
</dbReference>
<feature type="domain" description="Ketosynthase family 3 (KS3)" evidence="11">
    <location>
        <begin position="1"/>
        <end position="213"/>
    </location>
</feature>
<dbReference type="InterPro" id="IPR020807">
    <property type="entry name" value="PKS_DH"/>
</dbReference>
<dbReference type="PROSITE" id="PS00606">
    <property type="entry name" value="KS3_1"/>
    <property type="match status" value="3"/>
</dbReference>
<protein>
    <recommendedName>
        <fullName evidence="15">Polyketide synthase</fullName>
    </recommendedName>
</protein>
<dbReference type="GO" id="GO:0033068">
    <property type="term" value="P:macrolide biosynthetic process"/>
    <property type="evidence" value="ECO:0007669"/>
    <property type="project" value="UniProtKB-ARBA"/>
</dbReference>
<dbReference type="EMBL" id="BLIR01000003">
    <property type="protein sequence ID" value="GFE41884.1"/>
    <property type="molecule type" value="Genomic_DNA"/>
</dbReference>
<feature type="active site" description="Proton acceptor; for dehydratase activity" evidence="8">
    <location>
        <position position="5484"/>
    </location>
</feature>
<dbReference type="Pfam" id="PF00698">
    <property type="entry name" value="Acyl_transf_1"/>
    <property type="match status" value="4"/>
</dbReference>
<dbReference type="Pfam" id="PF22953">
    <property type="entry name" value="SpnB_Rossmann"/>
    <property type="match status" value="2"/>
</dbReference>
<dbReference type="InterPro" id="IPR057326">
    <property type="entry name" value="KR_dom"/>
</dbReference>
<dbReference type="Pfam" id="PF16197">
    <property type="entry name" value="KAsynt_C_assoc"/>
    <property type="match status" value="4"/>
</dbReference>
<keyword evidence="2" id="KW-0596">Phosphopantetheine</keyword>
<evidence type="ECO:0000256" key="5">
    <source>
        <dbReference type="ARBA" id="ARBA00023194"/>
    </source>
</evidence>